<dbReference type="RefSeq" id="WP_109872027.1">
    <property type="nucleotide sequence ID" value="NZ_QGNA01000004.1"/>
</dbReference>
<protein>
    <submittedName>
        <fullName evidence="1">Uncharacterized protein</fullName>
    </submittedName>
</protein>
<proteinExistence type="predicted"/>
<comment type="caution">
    <text evidence="1">The sequence shown here is derived from an EMBL/GenBank/DDBJ whole genome shotgun (WGS) entry which is preliminary data.</text>
</comment>
<keyword evidence="2" id="KW-1185">Reference proteome</keyword>
<dbReference type="AlphaFoldDB" id="A0A317F937"/>
<dbReference type="Proteomes" id="UP000245765">
    <property type="component" value="Unassembled WGS sequence"/>
</dbReference>
<accession>A0A317F937</accession>
<evidence type="ECO:0000313" key="1">
    <source>
        <dbReference type="EMBL" id="PWS35661.1"/>
    </source>
</evidence>
<gene>
    <name evidence="1" type="ORF">DFH01_18895</name>
</gene>
<dbReference type="OrthoDB" id="8455641at2"/>
<sequence>MAPHKFAVGQHVEFQPGPWDANIPRGVYTITRAMPGDDLDRTYRARSLSDGLERVFREKQLRPGGLDGEAGSA</sequence>
<dbReference type="EMBL" id="QGNA01000004">
    <property type="protein sequence ID" value="PWS35661.1"/>
    <property type="molecule type" value="Genomic_DNA"/>
</dbReference>
<reference evidence="2" key="1">
    <citation type="submission" date="2018-05" db="EMBL/GenBank/DDBJ databases">
        <authorList>
            <person name="Du Z."/>
            <person name="Wang X."/>
        </authorList>
    </citation>
    <scope>NUCLEOTIDE SEQUENCE [LARGE SCALE GENOMIC DNA]</scope>
    <source>
        <strain evidence="2">CQN31</strain>
    </source>
</reference>
<organism evidence="1 2">
    <name type="scientific">Falsiroseomonas bella</name>
    <dbReference type="NCBI Taxonomy" id="2184016"/>
    <lineage>
        <taxon>Bacteria</taxon>
        <taxon>Pseudomonadati</taxon>
        <taxon>Pseudomonadota</taxon>
        <taxon>Alphaproteobacteria</taxon>
        <taxon>Acetobacterales</taxon>
        <taxon>Roseomonadaceae</taxon>
        <taxon>Falsiroseomonas</taxon>
    </lineage>
</organism>
<name>A0A317F937_9PROT</name>
<evidence type="ECO:0000313" key="2">
    <source>
        <dbReference type="Proteomes" id="UP000245765"/>
    </source>
</evidence>